<protein>
    <submittedName>
        <fullName evidence="2">DNA repair protein rhp26</fullName>
    </submittedName>
</protein>
<dbReference type="EMBL" id="LXQA010199497">
    <property type="protein sequence ID" value="MCI32873.1"/>
    <property type="molecule type" value="Genomic_DNA"/>
</dbReference>
<comment type="caution">
    <text evidence="2">The sequence shown here is derived from an EMBL/GenBank/DDBJ whole genome shotgun (WGS) entry which is preliminary data.</text>
</comment>
<feature type="region of interest" description="Disordered" evidence="1">
    <location>
        <begin position="1"/>
        <end position="93"/>
    </location>
</feature>
<dbReference type="AlphaFoldDB" id="A0A392R8F4"/>
<feature type="non-terminal residue" evidence="2">
    <location>
        <position position="93"/>
    </location>
</feature>
<accession>A0A392R8F4</accession>
<evidence type="ECO:0000313" key="3">
    <source>
        <dbReference type="Proteomes" id="UP000265520"/>
    </source>
</evidence>
<feature type="compositionally biased region" description="Basic and acidic residues" evidence="1">
    <location>
        <begin position="83"/>
        <end position="93"/>
    </location>
</feature>
<reference evidence="2 3" key="1">
    <citation type="journal article" date="2018" name="Front. Plant Sci.">
        <title>Red Clover (Trifolium pratense) and Zigzag Clover (T. medium) - A Picture of Genomic Similarities and Differences.</title>
        <authorList>
            <person name="Dluhosova J."/>
            <person name="Istvanek J."/>
            <person name="Nedelnik J."/>
            <person name="Repkova J."/>
        </authorList>
    </citation>
    <scope>NUCLEOTIDE SEQUENCE [LARGE SCALE GENOMIC DNA]</scope>
    <source>
        <strain evidence="3">cv. 10/8</strain>
        <tissue evidence="2">Leaf</tissue>
    </source>
</reference>
<name>A0A392R8F4_9FABA</name>
<evidence type="ECO:0000313" key="2">
    <source>
        <dbReference type="EMBL" id="MCI32873.1"/>
    </source>
</evidence>
<evidence type="ECO:0000256" key="1">
    <source>
        <dbReference type="SAM" id="MobiDB-lite"/>
    </source>
</evidence>
<feature type="non-terminal residue" evidence="2">
    <location>
        <position position="1"/>
    </location>
</feature>
<sequence length="93" mass="10684">DDRVLPSVERAARSFSQAARARPTSKLLQPEELPKLDAPTIPFRRLKKPLQLPQPIDSDEDLNTDSKRKKKRPLPGRKWTKRISSEDRKLEGS</sequence>
<keyword evidence="3" id="KW-1185">Reference proteome</keyword>
<organism evidence="2 3">
    <name type="scientific">Trifolium medium</name>
    <dbReference type="NCBI Taxonomy" id="97028"/>
    <lineage>
        <taxon>Eukaryota</taxon>
        <taxon>Viridiplantae</taxon>
        <taxon>Streptophyta</taxon>
        <taxon>Embryophyta</taxon>
        <taxon>Tracheophyta</taxon>
        <taxon>Spermatophyta</taxon>
        <taxon>Magnoliopsida</taxon>
        <taxon>eudicotyledons</taxon>
        <taxon>Gunneridae</taxon>
        <taxon>Pentapetalae</taxon>
        <taxon>rosids</taxon>
        <taxon>fabids</taxon>
        <taxon>Fabales</taxon>
        <taxon>Fabaceae</taxon>
        <taxon>Papilionoideae</taxon>
        <taxon>50 kb inversion clade</taxon>
        <taxon>NPAAA clade</taxon>
        <taxon>Hologalegina</taxon>
        <taxon>IRL clade</taxon>
        <taxon>Trifolieae</taxon>
        <taxon>Trifolium</taxon>
    </lineage>
</organism>
<proteinExistence type="predicted"/>
<feature type="compositionally biased region" description="Low complexity" evidence="1">
    <location>
        <begin position="13"/>
        <end position="22"/>
    </location>
</feature>
<feature type="compositionally biased region" description="Basic residues" evidence="1">
    <location>
        <begin position="67"/>
        <end position="81"/>
    </location>
</feature>
<dbReference type="Proteomes" id="UP000265520">
    <property type="component" value="Unassembled WGS sequence"/>
</dbReference>